<evidence type="ECO:0000313" key="3">
    <source>
        <dbReference type="Proteomes" id="UP000602905"/>
    </source>
</evidence>
<dbReference type="AlphaFoldDB" id="A0A8H7LSQ6"/>
<keyword evidence="2" id="KW-0808">Transferase</keyword>
<evidence type="ECO:0000259" key="1">
    <source>
        <dbReference type="PROSITE" id="PS50404"/>
    </source>
</evidence>
<gene>
    <name evidence="2" type="ORF">RHS03_06908</name>
</gene>
<feature type="non-terminal residue" evidence="2">
    <location>
        <position position="234"/>
    </location>
</feature>
<dbReference type="OrthoDB" id="2098326at2759"/>
<feature type="domain" description="GST N-terminal" evidence="1">
    <location>
        <begin position="8"/>
        <end position="109"/>
    </location>
</feature>
<dbReference type="SUPFAM" id="SSF52833">
    <property type="entry name" value="Thioredoxin-like"/>
    <property type="match status" value="1"/>
</dbReference>
<dbReference type="InterPro" id="IPR036249">
    <property type="entry name" value="Thioredoxin-like_sf"/>
</dbReference>
<dbReference type="InterPro" id="IPR004045">
    <property type="entry name" value="Glutathione_S-Trfase_N"/>
</dbReference>
<dbReference type="Gene3D" id="3.40.30.10">
    <property type="entry name" value="Glutaredoxin"/>
    <property type="match status" value="1"/>
</dbReference>
<dbReference type="EMBL" id="JACYCD010000236">
    <property type="protein sequence ID" value="KAF8700036.1"/>
    <property type="molecule type" value="Genomic_DNA"/>
</dbReference>
<dbReference type="PROSITE" id="PS50404">
    <property type="entry name" value="GST_NTER"/>
    <property type="match status" value="1"/>
</dbReference>
<organism evidence="2 3">
    <name type="scientific">Rhizoctonia solani</name>
    <dbReference type="NCBI Taxonomy" id="456999"/>
    <lineage>
        <taxon>Eukaryota</taxon>
        <taxon>Fungi</taxon>
        <taxon>Dikarya</taxon>
        <taxon>Basidiomycota</taxon>
        <taxon>Agaricomycotina</taxon>
        <taxon>Agaricomycetes</taxon>
        <taxon>Cantharellales</taxon>
        <taxon>Ceratobasidiaceae</taxon>
        <taxon>Rhizoctonia</taxon>
    </lineage>
</organism>
<evidence type="ECO:0000313" key="2">
    <source>
        <dbReference type="EMBL" id="KAF8700036.1"/>
    </source>
</evidence>
<dbReference type="GO" id="GO:0016740">
    <property type="term" value="F:transferase activity"/>
    <property type="evidence" value="ECO:0007669"/>
    <property type="project" value="UniProtKB-KW"/>
</dbReference>
<proteinExistence type="predicted"/>
<sequence length="234" mass="26154">MAETAIPHSPVIVHHLNNSRFQRILWLLVCLAFTDHDHQTSVSTSYLHKKSSRSYEIRKWDRTPEIAAPAELRQIHPLGGSPIIEDGDLVLAESGAIIEYPIAKYGNSCFSPSEAGWTDNLHALRRGYSNTVSRELARLFDNPGPCAAHRSYHLADGVQWSYFSNDRAKVKNRKAPCEEGWSIFFAAGETIKSTDFQMAFALEMWLGGGPELSPVGEHAHKFVETVHARTVVTL</sequence>
<name>A0A8H7LSQ6_9AGAM</name>
<accession>A0A8H7LSQ6</accession>
<reference evidence="2" key="1">
    <citation type="submission" date="2020-09" db="EMBL/GenBank/DDBJ databases">
        <title>Comparative genome analyses of four rice-infecting Rhizoctonia solani isolates reveal extensive enrichment of homogalacturonan modification genes.</title>
        <authorList>
            <person name="Lee D.-Y."/>
            <person name="Jeon J."/>
            <person name="Kim K.-T."/>
            <person name="Cheong K."/>
            <person name="Song H."/>
            <person name="Choi G."/>
            <person name="Ko J."/>
            <person name="Opiyo S.O."/>
            <person name="Zuo S."/>
            <person name="Madhav S."/>
            <person name="Lee Y.-H."/>
            <person name="Wang G.-L."/>
        </authorList>
    </citation>
    <scope>NUCLEOTIDE SEQUENCE</scope>
    <source>
        <strain evidence="2">AG1-IA WGL</strain>
    </source>
</reference>
<dbReference type="CDD" id="cd03046">
    <property type="entry name" value="GST_N_GTT1_like"/>
    <property type="match status" value="1"/>
</dbReference>
<comment type="caution">
    <text evidence="2">The sequence shown here is derived from an EMBL/GenBank/DDBJ whole genome shotgun (WGS) entry which is preliminary data.</text>
</comment>
<dbReference type="Proteomes" id="UP000602905">
    <property type="component" value="Unassembled WGS sequence"/>
</dbReference>
<dbReference type="Pfam" id="PF02798">
    <property type="entry name" value="GST_N"/>
    <property type="match status" value="1"/>
</dbReference>
<protein>
    <submittedName>
        <fullName evidence="2">Glutathione S-transferase, N-terminal domain</fullName>
    </submittedName>
</protein>